<feature type="non-terminal residue" evidence="1">
    <location>
        <position position="39"/>
    </location>
</feature>
<evidence type="ECO:0000313" key="1">
    <source>
        <dbReference type="EMBL" id="GAH21167.1"/>
    </source>
</evidence>
<feature type="non-terminal residue" evidence="1">
    <location>
        <position position="1"/>
    </location>
</feature>
<accession>X1DLU4</accession>
<protein>
    <submittedName>
        <fullName evidence="1">Uncharacterized protein</fullName>
    </submittedName>
</protein>
<comment type="caution">
    <text evidence="1">The sequence shown here is derived from an EMBL/GenBank/DDBJ whole genome shotgun (WGS) entry which is preliminary data.</text>
</comment>
<name>X1DLU4_9ZZZZ</name>
<reference evidence="1" key="1">
    <citation type="journal article" date="2014" name="Front. Microbiol.">
        <title>High frequency of phylogenetically diverse reductive dehalogenase-homologous genes in deep subseafloor sedimentary metagenomes.</title>
        <authorList>
            <person name="Kawai M."/>
            <person name="Futagami T."/>
            <person name="Toyoda A."/>
            <person name="Takaki Y."/>
            <person name="Nishi S."/>
            <person name="Hori S."/>
            <person name="Arai W."/>
            <person name="Tsubouchi T."/>
            <person name="Morono Y."/>
            <person name="Uchiyama I."/>
            <person name="Ito T."/>
            <person name="Fujiyama A."/>
            <person name="Inagaki F."/>
            <person name="Takami H."/>
        </authorList>
    </citation>
    <scope>NUCLEOTIDE SEQUENCE</scope>
    <source>
        <strain evidence="1">Expedition CK06-06</strain>
    </source>
</reference>
<dbReference type="EMBL" id="BART01042188">
    <property type="protein sequence ID" value="GAH21167.1"/>
    <property type="molecule type" value="Genomic_DNA"/>
</dbReference>
<dbReference type="AlphaFoldDB" id="X1DLU4"/>
<proteinExistence type="predicted"/>
<sequence>GQYVVGMGIVCSVSGRVPAGAVVTEAKSGQNQITIDVAL</sequence>
<organism evidence="1">
    <name type="scientific">marine sediment metagenome</name>
    <dbReference type="NCBI Taxonomy" id="412755"/>
    <lineage>
        <taxon>unclassified sequences</taxon>
        <taxon>metagenomes</taxon>
        <taxon>ecological metagenomes</taxon>
    </lineage>
</organism>
<gene>
    <name evidence="1" type="ORF">S01H4_67256</name>
</gene>